<dbReference type="NCBIfam" id="NF033788">
    <property type="entry name" value="HTH_metalloreg"/>
    <property type="match status" value="1"/>
</dbReference>
<dbReference type="InterPro" id="IPR001845">
    <property type="entry name" value="HTH_ArsR_DNA-bd_dom"/>
</dbReference>
<dbReference type="PROSITE" id="PS50987">
    <property type="entry name" value="HTH_ARSR_2"/>
    <property type="match status" value="1"/>
</dbReference>
<dbReference type="InterPro" id="IPR052543">
    <property type="entry name" value="HTH_Metal-responsive_Reg"/>
</dbReference>
<dbReference type="PANTHER" id="PTHR39168:SF2">
    <property type="entry name" value="HTH-TYPE TRANSCRIPTIONAL REGULATOR CMTR"/>
    <property type="match status" value="1"/>
</dbReference>
<dbReference type="InterPro" id="IPR013595">
    <property type="entry name" value="Pept_S33_TAP-like_C"/>
</dbReference>
<sequence>MKIGELDNNTGHLGAEHVARQFPRGRSVRHGDGHAAYLLGNSCLRGLGNAYLLDGVLPPPGMFCPAELAPCVLFTDSCTVLSVLTCETQGAALARLGRALADPNRCRILVALLDGVSYPGQVAEQLGLSRSNVSNHLACLRGCGLVVATYEGRQVHYALADAHLARALRELVQVVLAVDTAEPCVDDAGIEVRR</sequence>
<dbReference type="PANTHER" id="PTHR39168">
    <property type="entry name" value="TRANSCRIPTIONAL REGULATOR-RELATED"/>
    <property type="match status" value="1"/>
</dbReference>
<dbReference type="InterPro" id="IPR036390">
    <property type="entry name" value="WH_DNA-bd_sf"/>
</dbReference>
<dbReference type="Pfam" id="PF08386">
    <property type="entry name" value="Abhydrolase_4"/>
    <property type="match status" value="1"/>
</dbReference>
<dbReference type="Gene3D" id="1.10.10.10">
    <property type="entry name" value="Winged helix-like DNA-binding domain superfamily/Winged helix DNA-binding domain"/>
    <property type="match status" value="1"/>
</dbReference>
<proteinExistence type="predicted"/>
<gene>
    <name evidence="2" type="ORF">GCM10017790_07520</name>
</gene>
<dbReference type="InterPro" id="IPR011991">
    <property type="entry name" value="ArsR-like_HTH"/>
</dbReference>
<protein>
    <recommendedName>
        <fullName evidence="1">HTH arsR-type domain-containing protein</fullName>
    </recommendedName>
</protein>
<dbReference type="Pfam" id="PF01022">
    <property type="entry name" value="HTH_5"/>
    <property type="match status" value="1"/>
</dbReference>
<dbReference type="Proteomes" id="UP000635387">
    <property type="component" value="Unassembled WGS sequence"/>
</dbReference>
<dbReference type="CDD" id="cd00090">
    <property type="entry name" value="HTH_ARSR"/>
    <property type="match status" value="1"/>
</dbReference>
<dbReference type="SMART" id="SM00418">
    <property type="entry name" value="HTH_ARSR"/>
    <property type="match status" value="1"/>
</dbReference>
<evidence type="ECO:0000313" key="3">
    <source>
        <dbReference type="Proteomes" id="UP000635387"/>
    </source>
</evidence>
<accession>A0ABQ3L6Y8</accession>
<reference evidence="3" key="1">
    <citation type="journal article" date="2019" name="Int. J. Syst. Evol. Microbiol.">
        <title>The Global Catalogue of Microorganisms (GCM) 10K type strain sequencing project: providing services to taxonomists for standard genome sequencing and annotation.</title>
        <authorList>
            <consortium name="The Broad Institute Genomics Platform"/>
            <consortium name="The Broad Institute Genome Sequencing Center for Infectious Disease"/>
            <person name="Wu L."/>
            <person name="Ma J."/>
        </authorList>
    </citation>
    <scope>NUCLEOTIDE SEQUENCE [LARGE SCALE GENOMIC DNA]</scope>
    <source>
        <strain evidence="3">CGMCC 4.7683</strain>
    </source>
</reference>
<feature type="domain" description="HTH arsR-type" evidence="1">
    <location>
        <begin position="85"/>
        <end position="179"/>
    </location>
</feature>
<dbReference type="PRINTS" id="PR00778">
    <property type="entry name" value="HTHARSR"/>
</dbReference>
<dbReference type="SUPFAM" id="SSF46785">
    <property type="entry name" value="Winged helix' DNA-binding domain"/>
    <property type="match status" value="1"/>
</dbReference>
<dbReference type="EMBL" id="BNAY01000001">
    <property type="protein sequence ID" value="GHH04543.1"/>
    <property type="molecule type" value="Genomic_DNA"/>
</dbReference>
<evidence type="ECO:0000313" key="2">
    <source>
        <dbReference type="EMBL" id="GHH04543.1"/>
    </source>
</evidence>
<comment type="caution">
    <text evidence="2">The sequence shown here is derived from an EMBL/GenBank/DDBJ whole genome shotgun (WGS) entry which is preliminary data.</text>
</comment>
<evidence type="ECO:0000259" key="1">
    <source>
        <dbReference type="PROSITE" id="PS50987"/>
    </source>
</evidence>
<name>A0ABQ3L6Y8_9PSEU</name>
<dbReference type="InterPro" id="IPR036388">
    <property type="entry name" value="WH-like_DNA-bd_sf"/>
</dbReference>
<organism evidence="2 3">
    <name type="scientific">Amycolatopsis oliviviridis</name>
    <dbReference type="NCBI Taxonomy" id="1471590"/>
    <lineage>
        <taxon>Bacteria</taxon>
        <taxon>Bacillati</taxon>
        <taxon>Actinomycetota</taxon>
        <taxon>Actinomycetes</taxon>
        <taxon>Pseudonocardiales</taxon>
        <taxon>Pseudonocardiaceae</taxon>
        <taxon>Amycolatopsis</taxon>
    </lineage>
</organism>
<keyword evidence="3" id="KW-1185">Reference proteome</keyword>